<name>A0A5B0DU76_9HYPH</name>
<dbReference type="EMBL" id="VTWH01000002">
    <property type="protein sequence ID" value="KAA0970314.1"/>
    <property type="molecule type" value="Genomic_DNA"/>
</dbReference>
<dbReference type="RefSeq" id="WP_149299178.1">
    <property type="nucleotide sequence ID" value="NZ_VTWH01000002.1"/>
</dbReference>
<organism evidence="1 2">
    <name type="scientific">Aureimonas fodinaquatilis</name>
    <dbReference type="NCBI Taxonomy" id="2565783"/>
    <lineage>
        <taxon>Bacteria</taxon>
        <taxon>Pseudomonadati</taxon>
        <taxon>Pseudomonadota</taxon>
        <taxon>Alphaproteobacteria</taxon>
        <taxon>Hyphomicrobiales</taxon>
        <taxon>Aurantimonadaceae</taxon>
        <taxon>Aureimonas</taxon>
    </lineage>
</organism>
<keyword evidence="2" id="KW-1185">Reference proteome</keyword>
<evidence type="ECO:0000313" key="1">
    <source>
        <dbReference type="EMBL" id="KAA0970314.1"/>
    </source>
</evidence>
<dbReference type="AlphaFoldDB" id="A0A5B0DU76"/>
<comment type="caution">
    <text evidence="1">The sequence shown here is derived from an EMBL/GenBank/DDBJ whole genome shotgun (WGS) entry which is preliminary data.</text>
</comment>
<dbReference type="Proteomes" id="UP000324738">
    <property type="component" value="Unassembled WGS sequence"/>
</dbReference>
<evidence type="ECO:0008006" key="3">
    <source>
        <dbReference type="Google" id="ProtNLM"/>
    </source>
</evidence>
<evidence type="ECO:0000313" key="2">
    <source>
        <dbReference type="Proteomes" id="UP000324738"/>
    </source>
</evidence>
<gene>
    <name evidence="1" type="ORF">FPY71_07255</name>
</gene>
<reference evidence="1 2" key="1">
    <citation type="submission" date="2019-08" db="EMBL/GenBank/DDBJ databases">
        <title>Aureimonas fodiniaquatilis sp. nov., isolated from a coal mine wastewater.</title>
        <authorList>
            <person name="Kim W."/>
        </authorList>
    </citation>
    <scope>NUCLEOTIDE SEQUENCE [LARGE SCALE GENOMIC DNA]</scope>
    <source>
        <strain evidence="1 2">CAU 1482</strain>
    </source>
</reference>
<sequence length="167" mass="18004">MRTLSLTMRQTLAGQDSGRVAVVLLTISHPMMSVPFRFSSDPTQLLSETPLQYGTISRGSPFLFFPFSISLPDDVGERAPVSQIQIENVSRTMVELIRSAPSRATVGIELVLASSPSSVEVAFPPFDLNGATYNADTITMELSMDSLSSEPFPAGRFNPAGFPGLFA</sequence>
<dbReference type="OrthoDB" id="7691601at2"/>
<accession>A0A5B0DU76</accession>
<protein>
    <recommendedName>
        <fullName evidence="3">DUF1833 domain-containing protein</fullName>
    </recommendedName>
</protein>
<proteinExistence type="predicted"/>